<proteinExistence type="predicted"/>
<organism evidence="1 2">
    <name type="scientific">Ascobolus immersus RN42</name>
    <dbReference type="NCBI Taxonomy" id="1160509"/>
    <lineage>
        <taxon>Eukaryota</taxon>
        <taxon>Fungi</taxon>
        <taxon>Dikarya</taxon>
        <taxon>Ascomycota</taxon>
        <taxon>Pezizomycotina</taxon>
        <taxon>Pezizomycetes</taxon>
        <taxon>Pezizales</taxon>
        <taxon>Ascobolaceae</taxon>
        <taxon>Ascobolus</taxon>
    </lineage>
</organism>
<dbReference type="Proteomes" id="UP000275078">
    <property type="component" value="Unassembled WGS sequence"/>
</dbReference>
<dbReference type="AlphaFoldDB" id="A0A3N4I180"/>
<accession>A0A3N4I180</accession>
<dbReference type="EMBL" id="ML119695">
    <property type="protein sequence ID" value="RPA79749.1"/>
    <property type="molecule type" value="Genomic_DNA"/>
</dbReference>
<evidence type="ECO:0000313" key="1">
    <source>
        <dbReference type="EMBL" id="RPA79749.1"/>
    </source>
</evidence>
<name>A0A3N4I180_ASCIM</name>
<gene>
    <name evidence="1" type="ORF">BJ508DRAFT_308058</name>
</gene>
<sequence length="324" mass="35934">MLLAQATPSDPIRYITISSAYANKPPPSAKPINVDILYDSDHLISTQGHQTSRNLHDKASLYSSRASSTDQLLSVVALSSQSSPSDISHKPQSSKMDPATVVIKGIPKLVKIASRVSEAMQKNSEGHVEKLLDFNVELVAQLVATEQEVKLFLKQVFALPNDVINQIMEGGKEEKGGTLEDSLAEKLGVGNGFAKTLLVTYDKKIAVIVDEVDLGIREMVSKFQKLQMKMEKSGQSELIKEKGSIRKKAKGKMDQVSQDGLRMFRAQRNYTTELLSKMSFDKDKLCLESSLNTLRTLNDDLRKYRLRFLEMVEVGLVDHPTAPV</sequence>
<keyword evidence="2" id="KW-1185">Reference proteome</keyword>
<reference evidence="1 2" key="1">
    <citation type="journal article" date="2018" name="Nat. Ecol. Evol.">
        <title>Pezizomycetes genomes reveal the molecular basis of ectomycorrhizal truffle lifestyle.</title>
        <authorList>
            <person name="Murat C."/>
            <person name="Payen T."/>
            <person name="Noel B."/>
            <person name="Kuo A."/>
            <person name="Morin E."/>
            <person name="Chen J."/>
            <person name="Kohler A."/>
            <person name="Krizsan K."/>
            <person name="Balestrini R."/>
            <person name="Da Silva C."/>
            <person name="Montanini B."/>
            <person name="Hainaut M."/>
            <person name="Levati E."/>
            <person name="Barry K.W."/>
            <person name="Belfiori B."/>
            <person name="Cichocki N."/>
            <person name="Clum A."/>
            <person name="Dockter R.B."/>
            <person name="Fauchery L."/>
            <person name="Guy J."/>
            <person name="Iotti M."/>
            <person name="Le Tacon F."/>
            <person name="Lindquist E.A."/>
            <person name="Lipzen A."/>
            <person name="Malagnac F."/>
            <person name="Mello A."/>
            <person name="Molinier V."/>
            <person name="Miyauchi S."/>
            <person name="Poulain J."/>
            <person name="Riccioni C."/>
            <person name="Rubini A."/>
            <person name="Sitrit Y."/>
            <person name="Splivallo R."/>
            <person name="Traeger S."/>
            <person name="Wang M."/>
            <person name="Zifcakova L."/>
            <person name="Wipf D."/>
            <person name="Zambonelli A."/>
            <person name="Paolocci F."/>
            <person name="Nowrousian M."/>
            <person name="Ottonello S."/>
            <person name="Baldrian P."/>
            <person name="Spatafora J.W."/>
            <person name="Henrissat B."/>
            <person name="Nagy L.G."/>
            <person name="Aury J.M."/>
            <person name="Wincker P."/>
            <person name="Grigoriev I.V."/>
            <person name="Bonfante P."/>
            <person name="Martin F.M."/>
        </authorList>
    </citation>
    <scope>NUCLEOTIDE SEQUENCE [LARGE SCALE GENOMIC DNA]</scope>
    <source>
        <strain evidence="1 2">RN42</strain>
    </source>
</reference>
<protein>
    <submittedName>
        <fullName evidence="1">Uncharacterized protein</fullName>
    </submittedName>
</protein>
<evidence type="ECO:0000313" key="2">
    <source>
        <dbReference type="Proteomes" id="UP000275078"/>
    </source>
</evidence>